<dbReference type="PANTHER" id="PTHR31964:SF113">
    <property type="entry name" value="USPA DOMAIN-CONTAINING PROTEIN"/>
    <property type="match status" value="1"/>
</dbReference>
<dbReference type="InterPro" id="IPR006016">
    <property type="entry name" value="UspA"/>
</dbReference>
<organism evidence="2 3">
    <name type="scientific">Acanthamoeba castellanii (strain ATCC 30010 / Neff)</name>
    <dbReference type="NCBI Taxonomy" id="1257118"/>
    <lineage>
        <taxon>Eukaryota</taxon>
        <taxon>Amoebozoa</taxon>
        <taxon>Discosea</taxon>
        <taxon>Longamoebia</taxon>
        <taxon>Centramoebida</taxon>
        <taxon>Acanthamoebidae</taxon>
        <taxon>Acanthamoeba</taxon>
    </lineage>
</organism>
<dbReference type="OrthoDB" id="843225at2759"/>
<name>L8H3R6_ACACF</name>
<dbReference type="AlphaFoldDB" id="L8H3R6"/>
<evidence type="ECO:0000259" key="1">
    <source>
        <dbReference type="Pfam" id="PF00582"/>
    </source>
</evidence>
<dbReference type="VEuPathDB" id="AmoebaDB:ACA1_050400"/>
<gene>
    <name evidence="2" type="ORF">ACA1_050400</name>
</gene>
<accession>L8H3R6</accession>
<dbReference type="Pfam" id="PF00582">
    <property type="entry name" value="Usp"/>
    <property type="match status" value="1"/>
</dbReference>
<dbReference type="CDD" id="cd23659">
    <property type="entry name" value="USP_At3g01520-like"/>
    <property type="match status" value="1"/>
</dbReference>
<dbReference type="EMBL" id="KB007928">
    <property type="protein sequence ID" value="ELR19882.1"/>
    <property type="molecule type" value="Genomic_DNA"/>
</dbReference>
<dbReference type="STRING" id="1257118.L8H3R6"/>
<dbReference type="PRINTS" id="PR01438">
    <property type="entry name" value="UNVRSLSTRESS"/>
</dbReference>
<dbReference type="InterPro" id="IPR006015">
    <property type="entry name" value="Universal_stress_UspA"/>
</dbReference>
<dbReference type="SUPFAM" id="SSF52402">
    <property type="entry name" value="Adenine nucleotide alpha hydrolases-like"/>
    <property type="match status" value="1"/>
</dbReference>
<evidence type="ECO:0000313" key="2">
    <source>
        <dbReference type="EMBL" id="ELR19882.1"/>
    </source>
</evidence>
<dbReference type="GeneID" id="14920717"/>
<dbReference type="Gene3D" id="3.40.50.620">
    <property type="entry name" value="HUPs"/>
    <property type="match status" value="1"/>
</dbReference>
<dbReference type="InterPro" id="IPR014729">
    <property type="entry name" value="Rossmann-like_a/b/a_fold"/>
</dbReference>
<keyword evidence="3" id="KW-1185">Reference proteome</keyword>
<evidence type="ECO:0000313" key="3">
    <source>
        <dbReference type="Proteomes" id="UP000011083"/>
    </source>
</evidence>
<dbReference type="Proteomes" id="UP000011083">
    <property type="component" value="Unassembled WGS sequence"/>
</dbReference>
<dbReference type="KEGG" id="acan:ACA1_050400"/>
<sequence>MSNPKETTQQRAHVVALDGSEDADKAFVWALRNLPKNDKLVLVHGIHTQPLENPHMDWMDQATTLSREERARLAKERHKALFSHYEKRCKEADRVCTFETIKFRSNGELANNICQVAEEDRASTVIAGSRGLGLYDRVMLGSVSTALLNRCRCSVLIARDSS</sequence>
<proteinExistence type="predicted"/>
<dbReference type="RefSeq" id="XP_004341987.1">
    <property type="nucleotide sequence ID" value="XM_004341938.1"/>
</dbReference>
<protein>
    <submittedName>
        <fullName evidence="2">Cyst specific protein, putative</fullName>
    </submittedName>
</protein>
<feature type="domain" description="UspA" evidence="1">
    <location>
        <begin position="14"/>
        <end position="159"/>
    </location>
</feature>
<reference evidence="2 3" key="1">
    <citation type="journal article" date="2013" name="Genome Biol.">
        <title>Genome of Acanthamoeba castellanii highlights extensive lateral gene transfer and early evolution of tyrosine kinase signaling.</title>
        <authorList>
            <person name="Clarke M."/>
            <person name="Lohan A.J."/>
            <person name="Liu B."/>
            <person name="Lagkouvardos I."/>
            <person name="Roy S."/>
            <person name="Zafar N."/>
            <person name="Bertelli C."/>
            <person name="Schilde C."/>
            <person name="Kianianmomeni A."/>
            <person name="Burglin T.R."/>
            <person name="Frech C."/>
            <person name="Turcotte B."/>
            <person name="Kopec K.O."/>
            <person name="Synnott J.M."/>
            <person name="Choo C."/>
            <person name="Paponov I."/>
            <person name="Finkler A."/>
            <person name="Soon Heng Tan C."/>
            <person name="Hutchins A.P."/>
            <person name="Weinmeier T."/>
            <person name="Rattei T."/>
            <person name="Chu J.S."/>
            <person name="Gimenez G."/>
            <person name="Irimia M."/>
            <person name="Rigden D.J."/>
            <person name="Fitzpatrick D.A."/>
            <person name="Lorenzo-Morales J."/>
            <person name="Bateman A."/>
            <person name="Chiu C.H."/>
            <person name="Tang P."/>
            <person name="Hegemann P."/>
            <person name="Fromm H."/>
            <person name="Raoult D."/>
            <person name="Greub G."/>
            <person name="Miranda-Saavedra D."/>
            <person name="Chen N."/>
            <person name="Nash P."/>
            <person name="Ginger M.L."/>
            <person name="Horn M."/>
            <person name="Schaap P."/>
            <person name="Caler L."/>
            <person name="Loftus B."/>
        </authorList>
    </citation>
    <scope>NUCLEOTIDE SEQUENCE [LARGE SCALE GENOMIC DNA]</scope>
    <source>
        <strain evidence="2 3">Neff</strain>
    </source>
</reference>
<dbReference type="PANTHER" id="PTHR31964">
    <property type="entry name" value="ADENINE NUCLEOTIDE ALPHA HYDROLASES-LIKE SUPERFAMILY PROTEIN"/>
    <property type="match status" value="1"/>
</dbReference>